<dbReference type="EMBL" id="NHYE01001417">
    <property type="protein sequence ID" value="PPQ95709.1"/>
    <property type="molecule type" value="Genomic_DNA"/>
</dbReference>
<dbReference type="OrthoDB" id="10016792at2759"/>
<evidence type="ECO:0000313" key="2">
    <source>
        <dbReference type="Proteomes" id="UP000284706"/>
    </source>
</evidence>
<evidence type="ECO:0000313" key="1">
    <source>
        <dbReference type="EMBL" id="PPQ95709.1"/>
    </source>
</evidence>
<dbReference type="AlphaFoldDB" id="A0A409XYA8"/>
<protein>
    <submittedName>
        <fullName evidence="1">Uncharacterized protein</fullName>
    </submittedName>
</protein>
<organism evidence="1 2">
    <name type="scientific">Gymnopilus dilepis</name>
    <dbReference type="NCBI Taxonomy" id="231916"/>
    <lineage>
        <taxon>Eukaryota</taxon>
        <taxon>Fungi</taxon>
        <taxon>Dikarya</taxon>
        <taxon>Basidiomycota</taxon>
        <taxon>Agaricomycotina</taxon>
        <taxon>Agaricomycetes</taxon>
        <taxon>Agaricomycetidae</taxon>
        <taxon>Agaricales</taxon>
        <taxon>Agaricineae</taxon>
        <taxon>Hymenogastraceae</taxon>
        <taxon>Gymnopilus</taxon>
    </lineage>
</organism>
<dbReference type="Proteomes" id="UP000284706">
    <property type="component" value="Unassembled WGS sequence"/>
</dbReference>
<keyword evidence="2" id="KW-1185">Reference proteome</keyword>
<name>A0A409XYA8_9AGAR</name>
<comment type="caution">
    <text evidence="1">The sequence shown here is derived from an EMBL/GenBank/DDBJ whole genome shotgun (WGS) entry which is preliminary data.</text>
</comment>
<accession>A0A409XYA8</accession>
<proteinExistence type="predicted"/>
<reference evidence="1 2" key="1">
    <citation type="journal article" date="2018" name="Evol. Lett.">
        <title>Horizontal gene cluster transfer increased hallucinogenic mushroom diversity.</title>
        <authorList>
            <person name="Reynolds H.T."/>
            <person name="Vijayakumar V."/>
            <person name="Gluck-Thaler E."/>
            <person name="Korotkin H.B."/>
            <person name="Matheny P.B."/>
            <person name="Slot J.C."/>
        </authorList>
    </citation>
    <scope>NUCLEOTIDE SEQUENCE [LARGE SCALE GENOMIC DNA]</scope>
    <source>
        <strain evidence="1 2">SRW20</strain>
    </source>
</reference>
<dbReference type="InParanoid" id="A0A409XYA8"/>
<sequence>MAEHTDDDRAAPSITLPDDQSFRIIKLNQRTVILSVAENGIRLGKGTDIGNQVSGSEKGFFVFAENVALSDSFSVPLESKDALLTISTHDISLSPVATSTVDVSGASGVDNDKVLRVLATSTANRLGLFNLVLKARGGDGGDTIEKQGTAGNGGNGGNISFFSYSYITEISTMLLCFAQHKAWNRDIPGDDLLTPTHPIVVFFQDVLDTSSALPDPSIAGIASVSSILKPLVDICDKAKTLRPPTVDGARDAVWDARQDLKKQYDIDRLAVRTYIEAGLGGNATSSGFSGKPGARGNILSLDFVREVDAESLRKQTVVMVHPEWCKMLYDRAMTYWYFGRTETGIHLLDRLLLRTIFLPLKNSDALLQAYTRQESTLASKNSLAMQQNSVLQTGKVDFYGFGAHWVPRVSYTEYNDYINDALGVFIHLEQSYINYRTALDHQQQTNDAIQQAVSKINGTLSTMEEERKTVVESLANYAIRIEVSGPYNDFIEQVTRPPPKGISIGQLFNATSLVVTTPSKVGGAGKALSQLYSDFNGDPDTISNAAGVAVNKDYLMHMVENSVATGLEDFTGELTADELNGMFKVDGRVPKLIMEQEKLQDILAQYRAEAFTGGGDDLLQAYDDFIQALEARNDDITAYNSLIQRLIAQSQERQRLNDMKNLAQKGTLTNEVNVDGTALDLEVMTGYIRLLFENARARVMRYLSMGQRALTFKILQTRDLLSLEGSVGQTSDIPLSVTSDVLVTIRSNLQDLLLTATEENSGIPASFPANWDTGMGKRRWLSADELKSFLSAKSIDLTIDPVFPRQKLGNLSSDFESSANVRVYRVRFYLQGLKAKSGFTGPEPQMKAVILHGGNETIVSRRGVPHYFEHSPLNTLHSYSINASGKVVNIFDNGDLVKKTDDVKDSAFGAPGPFTRWTVNSTSAEWSRLDVSGVTSAYLEFFGTNYAFFN</sequence>
<gene>
    <name evidence="1" type="ORF">CVT26_008352</name>
</gene>